<gene>
    <name evidence="1" type="ORF">LV75_000665</name>
</gene>
<dbReference type="Proteomes" id="UP001205185">
    <property type="component" value="Unassembled WGS sequence"/>
</dbReference>
<accession>A0ABT1I6E4</accession>
<protein>
    <submittedName>
        <fullName evidence="1">Uncharacterized protein</fullName>
    </submittedName>
</protein>
<keyword evidence="2" id="KW-1185">Reference proteome</keyword>
<dbReference type="RefSeq" id="WP_253885114.1">
    <property type="nucleotide sequence ID" value="NZ_BAAAVB010000006.1"/>
</dbReference>
<proteinExistence type="predicted"/>
<reference evidence="1 2" key="1">
    <citation type="submission" date="2022-06" db="EMBL/GenBank/DDBJ databases">
        <title>Genomic Encyclopedia of Archaeal and Bacterial Type Strains, Phase II (KMG-II): from individual species to whole genera.</title>
        <authorList>
            <person name="Goeker M."/>
        </authorList>
    </citation>
    <scope>NUCLEOTIDE SEQUENCE [LARGE SCALE GENOMIC DNA]</scope>
    <source>
        <strain evidence="1 2">DSM 44255</strain>
    </source>
</reference>
<evidence type="ECO:0000313" key="1">
    <source>
        <dbReference type="EMBL" id="MCP2268179.1"/>
    </source>
</evidence>
<sequence length="94" mass="10648">MSVDTRWEKAIKDAIESLARKQGDWVGMVDLRRILDGRGTSRAAQDSHLKRLSAARKLHLAPESNRKALRDRHHEAAVTVGGEPCHIVAWDYHQ</sequence>
<comment type="caution">
    <text evidence="1">The sequence shown here is derived from an EMBL/GenBank/DDBJ whole genome shotgun (WGS) entry which is preliminary data.</text>
</comment>
<evidence type="ECO:0000313" key="2">
    <source>
        <dbReference type="Proteomes" id="UP001205185"/>
    </source>
</evidence>
<dbReference type="EMBL" id="JAMTCO010000002">
    <property type="protein sequence ID" value="MCP2268179.1"/>
    <property type="molecule type" value="Genomic_DNA"/>
</dbReference>
<organism evidence="1 2">
    <name type="scientific">Actinokineospora diospyrosa</name>
    <dbReference type="NCBI Taxonomy" id="103728"/>
    <lineage>
        <taxon>Bacteria</taxon>
        <taxon>Bacillati</taxon>
        <taxon>Actinomycetota</taxon>
        <taxon>Actinomycetes</taxon>
        <taxon>Pseudonocardiales</taxon>
        <taxon>Pseudonocardiaceae</taxon>
        <taxon>Actinokineospora</taxon>
    </lineage>
</organism>
<name>A0ABT1I6E4_9PSEU</name>